<accession>A0ABY5KR16</accession>
<name>A0ABY5KR16_9CELL</name>
<dbReference type="EMBL" id="CP101987">
    <property type="protein sequence ID" value="UUI71530.1"/>
    <property type="molecule type" value="Genomic_DNA"/>
</dbReference>
<dbReference type="RefSeq" id="WP_256769348.1">
    <property type="nucleotide sequence ID" value="NZ_CP101987.1"/>
</dbReference>
<evidence type="ECO:0000313" key="2">
    <source>
        <dbReference type="EMBL" id="UUI71530.1"/>
    </source>
</evidence>
<evidence type="ECO:0000313" key="3">
    <source>
        <dbReference type="Proteomes" id="UP001316384"/>
    </source>
</evidence>
<dbReference type="Proteomes" id="UP001316384">
    <property type="component" value="Chromosome"/>
</dbReference>
<proteinExistence type="predicted"/>
<evidence type="ECO:0000256" key="1">
    <source>
        <dbReference type="SAM" id="MobiDB-lite"/>
    </source>
</evidence>
<feature type="region of interest" description="Disordered" evidence="1">
    <location>
        <begin position="195"/>
        <end position="236"/>
    </location>
</feature>
<reference evidence="2 3" key="1">
    <citation type="submission" date="2022-07" db="EMBL/GenBank/DDBJ databases">
        <title>Novel species in genus cellulomonas.</title>
        <authorList>
            <person name="Ye L."/>
        </authorList>
    </citation>
    <scope>NUCLEOTIDE SEQUENCE [LARGE SCALE GENOMIC DNA]</scope>
    <source>
        <strain evidence="3">zg-B89</strain>
    </source>
</reference>
<sequence length="236" mass="25259">MHEPHELGRVVPEVTRPVVLMMAAVVTVSLASCAAEEPPAVAPDLVWNGAEPDGPLESDPWVSTIRAGHLAFGLAANAADFSDPDLTRTWRPTEVDQFVTRAQGELLRGNAKVYLGPLPFAPLAVEVEEGGTSARVAACIDDYDTLPREPADGSRWPTPLIYFVELTGDGQRRIVGAERPPEQFVLPDGAELTPDYCDGVPIPRATFDPPPDLETLSKKGRDDVVPPAPSDPSVAP</sequence>
<protein>
    <recommendedName>
        <fullName evidence="4">Lipoprotein</fullName>
    </recommendedName>
</protein>
<feature type="compositionally biased region" description="Basic and acidic residues" evidence="1">
    <location>
        <begin position="215"/>
        <end position="224"/>
    </location>
</feature>
<organism evidence="2 3">
    <name type="scientific">Cellulomonas xiejunii</name>
    <dbReference type="NCBI Taxonomy" id="2968083"/>
    <lineage>
        <taxon>Bacteria</taxon>
        <taxon>Bacillati</taxon>
        <taxon>Actinomycetota</taxon>
        <taxon>Actinomycetes</taxon>
        <taxon>Micrococcales</taxon>
        <taxon>Cellulomonadaceae</taxon>
        <taxon>Cellulomonas</taxon>
    </lineage>
</organism>
<evidence type="ECO:0008006" key="4">
    <source>
        <dbReference type="Google" id="ProtNLM"/>
    </source>
</evidence>
<feature type="compositionally biased region" description="Pro residues" evidence="1">
    <location>
        <begin position="226"/>
        <end position="236"/>
    </location>
</feature>
<keyword evidence="3" id="KW-1185">Reference proteome</keyword>
<gene>
    <name evidence="2" type="ORF">NP048_17335</name>
</gene>